<protein>
    <submittedName>
        <fullName evidence="4">Uncharacterized protein</fullName>
    </submittedName>
</protein>
<evidence type="ECO:0000256" key="1">
    <source>
        <dbReference type="SAM" id="MobiDB-lite"/>
    </source>
</evidence>
<feature type="domain" description="FKB95-like N-terminal Kelch" evidence="3">
    <location>
        <begin position="91"/>
        <end position="320"/>
    </location>
</feature>
<dbReference type="InterPro" id="IPR015915">
    <property type="entry name" value="Kelch-typ_b-propeller"/>
</dbReference>
<reference evidence="4" key="1">
    <citation type="submission" date="2020-01" db="EMBL/GenBank/DDBJ databases">
        <authorList>
            <person name="Mishra B."/>
        </authorList>
    </citation>
    <scope>NUCLEOTIDE SEQUENCE [LARGE SCALE GENOMIC DNA]</scope>
</reference>
<evidence type="ECO:0000259" key="2">
    <source>
        <dbReference type="Pfam" id="PF00646"/>
    </source>
</evidence>
<dbReference type="CDD" id="cd22152">
    <property type="entry name" value="F-box_AtAFR-like"/>
    <property type="match status" value="1"/>
</dbReference>
<dbReference type="InterPro" id="IPR050354">
    <property type="entry name" value="F-box/kelch-repeat_ARATH"/>
</dbReference>
<dbReference type="OrthoDB" id="1521559at2759"/>
<evidence type="ECO:0000313" key="4">
    <source>
        <dbReference type="EMBL" id="CAA7035854.1"/>
    </source>
</evidence>
<dbReference type="InterPro" id="IPR001810">
    <property type="entry name" value="F-box_dom"/>
</dbReference>
<organism evidence="4 5">
    <name type="scientific">Microthlaspi erraticum</name>
    <dbReference type="NCBI Taxonomy" id="1685480"/>
    <lineage>
        <taxon>Eukaryota</taxon>
        <taxon>Viridiplantae</taxon>
        <taxon>Streptophyta</taxon>
        <taxon>Embryophyta</taxon>
        <taxon>Tracheophyta</taxon>
        <taxon>Spermatophyta</taxon>
        <taxon>Magnoliopsida</taxon>
        <taxon>eudicotyledons</taxon>
        <taxon>Gunneridae</taxon>
        <taxon>Pentapetalae</taxon>
        <taxon>rosids</taxon>
        <taxon>malvids</taxon>
        <taxon>Brassicales</taxon>
        <taxon>Brassicaceae</taxon>
        <taxon>Coluteocarpeae</taxon>
        <taxon>Microthlaspi</taxon>
    </lineage>
</organism>
<dbReference type="EMBL" id="CACVBM020001162">
    <property type="protein sequence ID" value="CAA7035854.1"/>
    <property type="molecule type" value="Genomic_DNA"/>
</dbReference>
<dbReference type="Pfam" id="PF25210">
    <property type="entry name" value="Kelch_FKB95"/>
    <property type="match status" value="1"/>
</dbReference>
<dbReference type="SUPFAM" id="SSF117281">
    <property type="entry name" value="Kelch motif"/>
    <property type="match status" value="1"/>
</dbReference>
<feature type="domain" description="F-box" evidence="2">
    <location>
        <begin position="28"/>
        <end position="68"/>
    </location>
</feature>
<comment type="caution">
    <text evidence="4">The sequence shown here is derived from an EMBL/GenBank/DDBJ whole genome shotgun (WGS) entry which is preliminary data.</text>
</comment>
<dbReference type="Pfam" id="PF00646">
    <property type="entry name" value="F-box"/>
    <property type="match status" value="1"/>
</dbReference>
<sequence>MLSNSAAGEEVPPYKKRKMSNSDSPMSSMLPDDMVLSCVARMSRSDHASLSLVSKRHRSLVASPELYRMRSLLGCAENCQYVCLLTPIPRWFILSRGKSVNRRLLSPIPSPPPCGTLEASSVVVLDWGIYVIGGLRNGKSTSDVWVLDCRTHTWRSLPPMKLPRANAAAGVVDGKIYVLGGFLFFCHSKWGEVFDPKTQTWECLPREEDAVYIHDSVVRDDKVYAVDGKESVFYYSPREGKWGRGNRGERIGARHWCMVDNVLYCISAKGALLWYEPEELDRRDTERVMCSKEVNGLGSLKKSLSRSRLVHLDEQSSALWDSAKIRLGKTKKLVDLLPGARLTNSGRNLLLFWDVVEGDRLEIWCAEISLQRRPQEGEIWGSVEWSNAVMTLDPFVDHYKVMYTASVTL</sequence>
<evidence type="ECO:0000259" key="3">
    <source>
        <dbReference type="Pfam" id="PF25210"/>
    </source>
</evidence>
<accession>A0A6D2J7B5</accession>
<dbReference type="InterPro" id="IPR057499">
    <property type="entry name" value="Kelch_FKB95"/>
</dbReference>
<dbReference type="Proteomes" id="UP000467841">
    <property type="component" value="Unassembled WGS sequence"/>
</dbReference>
<dbReference type="InterPro" id="IPR006652">
    <property type="entry name" value="Kelch_1"/>
</dbReference>
<name>A0A6D2J7B5_9BRAS</name>
<dbReference type="PANTHER" id="PTHR24414">
    <property type="entry name" value="F-BOX/KELCH-REPEAT PROTEIN SKIP4"/>
    <property type="match status" value="1"/>
</dbReference>
<evidence type="ECO:0000313" key="5">
    <source>
        <dbReference type="Proteomes" id="UP000467841"/>
    </source>
</evidence>
<dbReference type="SMART" id="SM00612">
    <property type="entry name" value="Kelch"/>
    <property type="match status" value="2"/>
</dbReference>
<feature type="region of interest" description="Disordered" evidence="1">
    <location>
        <begin position="1"/>
        <end position="29"/>
    </location>
</feature>
<keyword evidence="5" id="KW-1185">Reference proteome</keyword>
<gene>
    <name evidence="4" type="ORF">MERR_LOCUS23089</name>
</gene>
<proteinExistence type="predicted"/>
<dbReference type="PANTHER" id="PTHR24414:SF178">
    <property type="entry name" value="F-BOX DOMAIN-CONTAINING PROTEIN"/>
    <property type="match status" value="1"/>
</dbReference>
<dbReference type="Gene3D" id="2.120.10.80">
    <property type="entry name" value="Kelch-type beta propeller"/>
    <property type="match status" value="1"/>
</dbReference>
<dbReference type="AlphaFoldDB" id="A0A6D2J7B5"/>